<feature type="transmembrane region" description="Helical" evidence="1">
    <location>
        <begin position="386"/>
        <end position="407"/>
    </location>
</feature>
<sequence>MSEGAVETAVKPITCPSCCGTLELQASGFSTLIVCLYCGSELDLVDPEVRLVAEHAQAGADLLLPIGTRGTLRGTDWAVIGYLERNDGWSAWGEYLLFNPYEGYRWLIHQASGWSLGTPLMIQPGNPRSLSQEFDGTYFSKCFKEATNTVDYVLGEFYWQVKRGDQVDANGYVSGQRMLSCEISDDEYEWTLEGFVPSSEVAEAFGIADSGQFPKTGNHPLPHQPNPHSGLAKFMFGVAATVAAMALIFVLIFEGPTPRSSASLLAGDAPSSRQAVIQPFVIEGTSRPFTIRTSGEPGDNSWLDVEYVLTNLDTDESYIANQPIQYYYGRDWKEDDRNGTIKLSSIPPGRYSLEAEVIRPADERGARGFEDYSAKPVDITAGPGGIFWSNYLILLLALFLPPIWVLMNAMSFEASRREDYDYGHDDDD</sequence>
<reference evidence="3 4" key="1">
    <citation type="submission" date="2021-08" db="EMBL/GenBank/DDBJ databases">
        <title>Comparative Genomics Analysis of the Genus Qipengyuania Reveals Extensive Genetic Diversity and Metabolic Versatility, Including the Description of Fifteen Novel Species.</title>
        <authorList>
            <person name="Liu Y."/>
        </authorList>
    </citation>
    <scope>NUCLEOTIDE SEQUENCE [LARGE SCALE GENOMIC DNA]</scope>
    <source>
        <strain evidence="3 4">1NDH13</strain>
    </source>
</reference>
<organism evidence="3 4">
    <name type="scientific">Qipengyuania aurantiaca</name>
    <dbReference type="NCBI Taxonomy" id="2867233"/>
    <lineage>
        <taxon>Bacteria</taxon>
        <taxon>Pseudomonadati</taxon>
        <taxon>Pseudomonadota</taxon>
        <taxon>Alphaproteobacteria</taxon>
        <taxon>Sphingomonadales</taxon>
        <taxon>Erythrobacteraceae</taxon>
        <taxon>Qipengyuania</taxon>
    </lineage>
</organism>
<protein>
    <submittedName>
        <fullName evidence="3">DUF4178 domain-containing protein</fullName>
    </submittedName>
</protein>
<keyword evidence="4" id="KW-1185">Reference proteome</keyword>
<accession>A0ABX8ZIZ6</accession>
<feature type="transmembrane region" description="Helical" evidence="1">
    <location>
        <begin position="234"/>
        <end position="253"/>
    </location>
</feature>
<proteinExistence type="predicted"/>
<dbReference type="Proteomes" id="UP000824281">
    <property type="component" value="Chromosome"/>
</dbReference>
<name>A0ABX8ZIZ6_9SPHN</name>
<dbReference type="RefSeq" id="WP_221424457.1">
    <property type="nucleotide sequence ID" value="NZ_CP081295.1"/>
</dbReference>
<feature type="domain" description="DUF4178" evidence="2">
    <location>
        <begin position="66"/>
        <end position="192"/>
    </location>
</feature>
<keyword evidence="1" id="KW-0472">Membrane</keyword>
<evidence type="ECO:0000313" key="3">
    <source>
        <dbReference type="EMBL" id="QZD88947.1"/>
    </source>
</evidence>
<keyword evidence="1" id="KW-0812">Transmembrane</keyword>
<gene>
    <name evidence="3" type="ORF">K3148_08805</name>
</gene>
<keyword evidence="1" id="KW-1133">Transmembrane helix</keyword>
<dbReference type="EMBL" id="CP081295">
    <property type="protein sequence ID" value="QZD88947.1"/>
    <property type="molecule type" value="Genomic_DNA"/>
</dbReference>
<dbReference type="Pfam" id="PF13785">
    <property type="entry name" value="DUF4178"/>
    <property type="match status" value="1"/>
</dbReference>
<evidence type="ECO:0000256" key="1">
    <source>
        <dbReference type="SAM" id="Phobius"/>
    </source>
</evidence>
<dbReference type="InterPro" id="IPR025235">
    <property type="entry name" value="DUF4178"/>
</dbReference>
<evidence type="ECO:0000259" key="2">
    <source>
        <dbReference type="Pfam" id="PF13785"/>
    </source>
</evidence>
<evidence type="ECO:0000313" key="4">
    <source>
        <dbReference type="Proteomes" id="UP000824281"/>
    </source>
</evidence>